<dbReference type="Pfam" id="PF07980">
    <property type="entry name" value="SusD_RagB"/>
    <property type="match status" value="1"/>
</dbReference>
<dbReference type="Proteomes" id="UP001337305">
    <property type="component" value="Unassembled WGS sequence"/>
</dbReference>
<dbReference type="InterPro" id="IPR012944">
    <property type="entry name" value="SusD_RagB_dom"/>
</dbReference>
<evidence type="ECO:0000256" key="4">
    <source>
        <dbReference type="ARBA" id="ARBA00023136"/>
    </source>
</evidence>
<dbReference type="EMBL" id="JAODOP010000004">
    <property type="protein sequence ID" value="MEF3834452.1"/>
    <property type="molecule type" value="Genomic_DNA"/>
</dbReference>
<evidence type="ECO:0000256" key="5">
    <source>
        <dbReference type="ARBA" id="ARBA00023237"/>
    </source>
</evidence>
<keyword evidence="3" id="KW-0732">Signal</keyword>
<keyword evidence="5" id="KW-0998">Cell outer membrane</keyword>
<evidence type="ECO:0000259" key="6">
    <source>
        <dbReference type="Pfam" id="PF07980"/>
    </source>
</evidence>
<comment type="similarity">
    <text evidence="2">Belongs to the SusD family.</text>
</comment>
<feature type="domain" description="RagB/SusD" evidence="6">
    <location>
        <begin position="389"/>
        <end position="460"/>
    </location>
</feature>
<reference evidence="8 9" key="1">
    <citation type="submission" date="2022-09" db="EMBL/GenBank/DDBJ databases">
        <title>Genome sequencing of Flavivirga sp. MEBiC05379.</title>
        <authorList>
            <person name="Oh H.-M."/>
            <person name="Kwon K.K."/>
            <person name="Park M.J."/>
            <person name="Yang S.-H."/>
        </authorList>
    </citation>
    <scope>NUCLEOTIDE SEQUENCE [LARGE SCALE GENOMIC DNA]</scope>
    <source>
        <strain evidence="8 9">MEBiC05379</strain>
    </source>
</reference>
<evidence type="ECO:0000256" key="1">
    <source>
        <dbReference type="ARBA" id="ARBA00004442"/>
    </source>
</evidence>
<evidence type="ECO:0000259" key="7">
    <source>
        <dbReference type="Pfam" id="PF14322"/>
    </source>
</evidence>
<feature type="domain" description="SusD-like N-terminal" evidence="7">
    <location>
        <begin position="23"/>
        <end position="211"/>
    </location>
</feature>
<accession>A0ABU7XUP2</accession>
<dbReference type="Gene3D" id="1.25.40.390">
    <property type="match status" value="1"/>
</dbReference>
<organism evidence="8 9">
    <name type="scientific">Flavivirga spongiicola</name>
    <dbReference type="NCBI Taxonomy" id="421621"/>
    <lineage>
        <taxon>Bacteria</taxon>
        <taxon>Pseudomonadati</taxon>
        <taxon>Bacteroidota</taxon>
        <taxon>Flavobacteriia</taxon>
        <taxon>Flavobacteriales</taxon>
        <taxon>Flavobacteriaceae</taxon>
        <taxon>Flavivirga</taxon>
    </lineage>
</organism>
<evidence type="ECO:0000313" key="9">
    <source>
        <dbReference type="Proteomes" id="UP001337305"/>
    </source>
</evidence>
<evidence type="ECO:0000313" key="8">
    <source>
        <dbReference type="EMBL" id="MEF3834452.1"/>
    </source>
</evidence>
<proteinExistence type="inferred from homology"/>
<dbReference type="InterPro" id="IPR011990">
    <property type="entry name" value="TPR-like_helical_dom_sf"/>
</dbReference>
<comment type="caution">
    <text evidence="8">The sequence shown here is derived from an EMBL/GenBank/DDBJ whole genome shotgun (WGS) entry which is preliminary data.</text>
</comment>
<dbReference type="PROSITE" id="PS51257">
    <property type="entry name" value="PROKAR_LIPOPROTEIN"/>
    <property type="match status" value="1"/>
</dbReference>
<keyword evidence="4" id="KW-0472">Membrane</keyword>
<dbReference type="InterPro" id="IPR033985">
    <property type="entry name" value="SusD-like_N"/>
</dbReference>
<dbReference type="SUPFAM" id="SSF48452">
    <property type="entry name" value="TPR-like"/>
    <property type="match status" value="1"/>
</dbReference>
<evidence type="ECO:0000256" key="2">
    <source>
        <dbReference type="ARBA" id="ARBA00006275"/>
    </source>
</evidence>
<gene>
    <name evidence="8" type="ORF">N1F79_15050</name>
</gene>
<sequence>MKKYLKNITAVLVGCILFTSCDDYLDVKPENQFLEDGMFSTPSGTQTVLNGIYLDMTSGSLYGGGLTMSTVDIFAQLYNTDTSTPHKYKEYKDINYTASNVRGALDNIWTSAYVNILNINNFIKQVEARDNLLPEKEENILLGEAYALRAMLHFDLLRLFGPIYVKSPEDPSIPYNVDVQSTITPLLKASEAMEKILADLTSAETFLENDPIREFGKINVSQEEQLDSDDPLYKYRESDFYRFRNKRMNYYAVKALQARVNLYAGNNTAALTAAKLVIEEASVWFPWTPFKEVISAGANPDRIFSSEIIFGLNNNDLYNQQRDLFAASLDEVGILAAKSKLDFFFEGNDNDYRRLSSWALPVLGEHSFPTFFKYADVHDPKMGFRFFQPLIRMSEMYLIAAELEANEADALTYLNAQRFNRGIPDIDPGADIQEEILKEYRREFYAEGQMFFYYKRKNISEIPNANSSRTIEMGDAEYVAPLPDSESNYRNN</sequence>
<comment type="subcellular location">
    <subcellularLocation>
        <location evidence="1">Cell outer membrane</location>
    </subcellularLocation>
</comment>
<keyword evidence="9" id="KW-1185">Reference proteome</keyword>
<protein>
    <submittedName>
        <fullName evidence="8">RagB/SusD family nutrient uptake outer membrane protein</fullName>
    </submittedName>
</protein>
<name>A0ABU7XUP2_9FLAO</name>
<dbReference type="RefSeq" id="WP_303306776.1">
    <property type="nucleotide sequence ID" value="NZ_JAODOP010000004.1"/>
</dbReference>
<dbReference type="Pfam" id="PF14322">
    <property type="entry name" value="SusD-like_3"/>
    <property type="match status" value="1"/>
</dbReference>
<evidence type="ECO:0000256" key="3">
    <source>
        <dbReference type="ARBA" id="ARBA00022729"/>
    </source>
</evidence>